<reference evidence="1" key="1">
    <citation type="submission" date="2014-11" db="EMBL/GenBank/DDBJ databases">
        <authorList>
            <person name="Malar M.C."/>
            <person name="Sen D."/>
            <person name="Tripathy S."/>
        </authorList>
    </citation>
    <scope>NUCLEOTIDE SEQUENCE</scope>
    <source>
        <strain evidence="1">BDU141951</strain>
    </source>
</reference>
<organism evidence="1">
    <name type="scientific">Lyngbya confervoides BDU141951</name>
    <dbReference type="NCBI Taxonomy" id="1574623"/>
    <lineage>
        <taxon>Bacteria</taxon>
        <taxon>Bacillati</taxon>
        <taxon>Cyanobacteriota</taxon>
        <taxon>Cyanophyceae</taxon>
        <taxon>Oscillatoriophycideae</taxon>
        <taxon>Oscillatoriales</taxon>
        <taxon>Microcoleaceae</taxon>
        <taxon>Lyngbya</taxon>
    </lineage>
</organism>
<proteinExistence type="predicted"/>
<reference evidence="1" key="3">
    <citation type="submission" date="2020-02" db="EMBL/GenBank/DDBJ databases">
        <authorList>
            <person name="Sarangi A.N."/>
            <person name="Ghosh S."/>
            <person name="Mukherjee M."/>
            <person name="Tripathy S."/>
        </authorList>
    </citation>
    <scope>NUCLEOTIDE SEQUENCE</scope>
    <source>
        <strain evidence="1">BDU141951</strain>
    </source>
</reference>
<name>A0A0C1VAV7_9CYAN</name>
<reference evidence="1" key="2">
    <citation type="journal article" date="2015" name="Genome Announc.">
        <title>Draft Genome Sequence of Filamentous Marine Cyanobacterium Lyngbya confervoides Strain BDU141951.</title>
        <authorList>
            <person name="Chandrababunaidu M.M."/>
            <person name="Sen D."/>
            <person name="Tripathy S."/>
        </authorList>
    </citation>
    <scope>NUCLEOTIDE SEQUENCE</scope>
    <source>
        <strain evidence="1">BDU141951</strain>
    </source>
</reference>
<evidence type="ECO:0000313" key="1">
    <source>
        <dbReference type="EMBL" id="NEV69962.1"/>
    </source>
</evidence>
<dbReference type="AlphaFoldDB" id="A0A0C1VAV7"/>
<protein>
    <submittedName>
        <fullName evidence="1">Uncharacterized protein</fullName>
    </submittedName>
</protein>
<comment type="caution">
    <text evidence="1">The sequence shown here is derived from an EMBL/GenBank/DDBJ whole genome shotgun (WGS) entry which is preliminary data.</text>
</comment>
<dbReference type="EMBL" id="JTHE02000003">
    <property type="protein sequence ID" value="NEV69962.1"/>
    <property type="molecule type" value="Genomic_DNA"/>
</dbReference>
<accession>A0A0C1VAV7</accession>
<sequence>MQQSSSHFSPEELRQWQFGLRQADDNNVFCHCRKCDREWVASAHAVKCSCGSTDVETISCWQFPDG</sequence>
<gene>
    <name evidence="1" type="ORF">QQ91_022980</name>
</gene>